<evidence type="ECO:0000313" key="4">
    <source>
        <dbReference type="Proteomes" id="UP001385499"/>
    </source>
</evidence>
<evidence type="ECO:0000256" key="2">
    <source>
        <dbReference type="SAM" id="MobiDB-lite"/>
    </source>
</evidence>
<dbReference type="SUPFAM" id="SSF75708">
    <property type="entry name" value="Chemotaxis phosphatase CheZ"/>
    <property type="match status" value="1"/>
</dbReference>
<feature type="compositionally biased region" description="Acidic residues" evidence="2">
    <location>
        <begin position="380"/>
        <end position="397"/>
    </location>
</feature>
<evidence type="ECO:0000313" key="3">
    <source>
        <dbReference type="EMBL" id="MEJ8474814.1"/>
    </source>
</evidence>
<dbReference type="Proteomes" id="UP001385499">
    <property type="component" value="Unassembled WGS sequence"/>
</dbReference>
<protein>
    <submittedName>
        <fullName evidence="3">Protein phosphatase CheZ</fullName>
        <ecNumber evidence="3">3.6.1.-</ecNumber>
    </submittedName>
</protein>
<evidence type="ECO:0000256" key="1">
    <source>
        <dbReference type="SAM" id="Coils"/>
    </source>
</evidence>
<organism evidence="3 4">
    <name type="scientific">Roseibium algae</name>
    <dbReference type="NCBI Taxonomy" id="3123038"/>
    <lineage>
        <taxon>Bacteria</taxon>
        <taxon>Pseudomonadati</taxon>
        <taxon>Pseudomonadota</taxon>
        <taxon>Alphaproteobacteria</taxon>
        <taxon>Hyphomicrobiales</taxon>
        <taxon>Stappiaceae</taxon>
        <taxon>Roseibium</taxon>
    </lineage>
</organism>
<dbReference type="Pfam" id="PF04344">
    <property type="entry name" value="CheZ"/>
    <property type="match status" value="1"/>
</dbReference>
<dbReference type="EMBL" id="JBAKIA010000006">
    <property type="protein sequence ID" value="MEJ8474814.1"/>
    <property type="molecule type" value="Genomic_DNA"/>
</dbReference>
<keyword evidence="3" id="KW-0378">Hydrolase</keyword>
<dbReference type="GO" id="GO:0016787">
    <property type="term" value="F:hydrolase activity"/>
    <property type="evidence" value="ECO:0007669"/>
    <property type="project" value="UniProtKB-KW"/>
</dbReference>
<gene>
    <name evidence="3" type="ORF">V6575_12020</name>
</gene>
<comment type="caution">
    <text evidence="3">The sequence shown here is derived from an EMBL/GenBank/DDBJ whole genome shotgun (WGS) entry which is preliminary data.</text>
</comment>
<feature type="coiled-coil region" evidence="1">
    <location>
        <begin position="70"/>
        <end position="97"/>
    </location>
</feature>
<keyword evidence="4" id="KW-1185">Reference proteome</keyword>
<feature type="region of interest" description="Disordered" evidence="2">
    <location>
        <begin position="200"/>
        <end position="257"/>
    </location>
</feature>
<sequence>MQAAVELDEPAPIGEAEYHTLEQTLLESDRGRRFLAEFLKRKKTPETTEILTAIQRLEKAMTRERKVPNLDSIRLDIAEMHDAIEQTKNEIANIKTEGDASNRFVDASHELDLIVSQTEGATQTILESAEQIQEQAWKLREAGASDEACDEIDAKATEIFMACSFQDLTGQRTTKVVQVLRYLESRINSMISIWGIEGKEADPDAGPVDSRPDSHLLNGPQDEGKGVSQTNVDDMFSNNDDGFDAIDTSEDDGNSADVMDFDKIETEAPVDASASEPAGEADIDAIMADGDDAAASNEPMDASDIDAMFDAPAEAEDVAEAVSVADDVPPVAADDVMESDDDIEFDAIESEEAANVEEDDEAAFDEDAIDKLFDAEMAEADADETWEKTEMDEENDPLQELSEAERQALFN</sequence>
<feature type="compositionally biased region" description="Polar residues" evidence="2">
    <location>
        <begin position="227"/>
        <end position="240"/>
    </location>
</feature>
<accession>A0ABU8TKX0</accession>
<name>A0ABU8TKX0_9HYPH</name>
<feature type="region of interest" description="Disordered" evidence="2">
    <location>
        <begin position="380"/>
        <end position="411"/>
    </location>
</feature>
<proteinExistence type="predicted"/>
<keyword evidence="1" id="KW-0175">Coiled coil</keyword>
<dbReference type="RefSeq" id="WP_340274582.1">
    <property type="nucleotide sequence ID" value="NZ_JBAKIA010000006.1"/>
</dbReference>
<dbReference type="EC" id="3.6.1.-" evidence="3"/>
<dbReference type="InterPro" id="IPR007439">
    <property type="entry name" value="Chemotax_Pase_CheZ"/>
</dbReference>
<reference evidence="3 4" key="1">
    <citation type="submission" date="2024-02" db="EMBL/GenBank/DDBJ databases">
        <title>Roseibium algae sp. nov., isolated from marine alga (Grateloupia sp.), showing potential in myo-inositol conversion.</title>
        <authorList>
            <person name="Wang Y."/>
        </authorList>
    </citation>
    <scope>NUCLEOTIDE SEQUENCE [LARGE SCALE GENOMIC DNA]</scope>
    <source>
        <strain evidence="3 4">H3510</strain>
    </source>
</reference>
<dbReference type="Gene3D" id="1.10.287.500">
    <property type="entry name" value="Helix hairpin bin"/>
    <property type="match status" value="1"/>
</dbReference>
<feature type="compositionally biased region" description="Acidic residues" evidence="2">
    <location>
        <begin position="241"/>
        <end position="254"/>
    </location>
</feature>